<accession>A0A4R1J949</accession>
<keyword evidence="2" id="KW-0805">Transcription regulation</keyword>
<keyword evidence="3" id="KW-0238">DNA-binding</keyword>
<evidence type="ECO:0000313" key="7">
    <source>
        <dbReference type="Proteomes" id="UP000295565"/>
    </source>
</evidence>
<protein>
    <submittedName>
        <fullName evidence="6">Lsr operon transcriptional repressor</fullName>
    </submittedName>
</protein>
<dbReference type="Proteomes" id="UP000295565">
    <property type="component" value="Unassembled WGS sequence"/>
</dbReference>
<dbReference type="InterPro" id="IPR036388">
    <property type="entry name" value="WH-like_DNA-bd_sf"/>
</dbReference>
<comment type="similarity">
    <text evidence="1">Belongs to the SorC transcriptional regulatory family.</text>
</comment>
<dbReference type="RefSeq" id="WP_224054986.1">
    <property type="nucleotide sequence ID" value="NZ_OU594967.1"/>
</dbReference>
<dbReference type="PANTHER" id="PTHR34294">
    <property type="entry name" value="TRANSCRIPTIONAL REGULATOR-RELATED"/>
    <property type="match status" value="1"/>
</dbReference>
<dbReference type="InterPro" id="IPR037171">
    <property type="entry name" value="NagB/RpiA_transferase-like"/>
</dbReference>
<dbReference type="EMBL" id="SMGD01000016">
    <property type="protein sequence ID" value="TCK46917.1"/>
    <property type="molecule type" value="Genomic_DNA"/>
</dbReference>
<evidence type="ECO:0000256" key="2">
    <source>
        <dbReference type="ARBA" id="ARBA00023015"/>
    </source>
</evidence>
<evidence type="ECO:0000256" key="1">
    <source>
        <dbReference type="ARBA" id="ARBA00010466"/>
    </source>
</evidence>
<dbReference type="AlphaFoldDB" id="A0A4R1J949"/>
<dbReference type="GO" id="GO:0030246">
    <property type="term" value="F:carbohydrate binding"/>
    <property type="evidence" value="ECO:0007669"/>
    <property type="project" value="InterPro"/>
</dbReference>
<keyword evidence="4" id="KW-0804">Transcription</keyword>
<dbReference type="SUPFAM" id="SSF100950">
    <property type="entry name" value="NagB/RpiA/CoA transferase-like"/>
    <property type="match status" value="1"/>
</dbReference>
<dbReference type="GO" id="GO:0003677">
    <property type="term" value="F:DNA binding"/>
    <property type="evidence" value="ECO:0007669"/>
    <property type="project" value="UniProtKB-KW"/>
</dbReference>
<dbReference type="InterPro" id="IPR007324">
    <property type="entry name" value="Sugar-bd_dom_put"/>
</dbReference>
<gene>
    <name evidence="6" type="ORF">EV690_3066</name>
</gene>
<comment type="caution">
    <text evidence="6">The sequence shown here is derived from an EMBL/GenBank/DDBJ whole genome shotgun (WGS) entry which is preliminary data.</text>
</comment>
<sequence length="321" mass="35015">MMSESQIPVSEASSSEEALLARVAWFYYHDNLTQEEIGKIVGLSRLKVSRLLDKGRKNGIIKVYINSKFTGCFALEESLKRRFALKHIKVLPHLDTELLNERLGVGAAQLLASVVQPGQVLAIGFGDTVIRTMQHCNFFFKDSQLNIITLSGGVGTYMRGIGQLEESCRINIIPTPLRASSVNAANMFKKEESVKDMMLAAQSADLAILGIGSTSQRENSTLIKTGYIDSATQLEQYQTAGAVGDILGYFIDEQGLVKRDFKIHDELISLPLERLSNIPTVIGVAGGPDKVDSIFASLNAKHINALVTDEKTAGAILTKSL</sequence>
<dbReference type="Gene3D" id="3.40.50.1360">
    <property type="match status" value="1"/>
</dbReference>
<dbReference type="SUPFAM" id="SSF46785">
    <property type="entry name" value="Winged helix' DNA-binding domain"/>
    <property type="match status" value="1"/>
</dbReference>
<evidence type="ECO:0000259" key="5">
    <source>
        <dbReference type="Pfam" id="PF04198"/>
    </source>
</evidence>
<dbReference type="InterPro" id="IPR051054">
    <property type="entry name" value="SorC_transcr_regulators"/>
</dbReference>
<keyword evidence="7" id="KW-1185">Reference proteome</keyword>
<name>A0A4R1J949_9GAMM</name>
<dbReference type="PANTHER" id="PTHR34294:SF1">
    <property type="entry name" value="TRANSCRIPTIONAL REGULATOR LSRR"/>
    <property type="match status" value="1"/>
</dbReference>
<feature type="domain" description="Sugar-binding" evidence="5">
    <location>
        <begin position="68"/>
        <end position="317"/>
    </location>
</feature>
<evidence type="ECO:0000256" key="3">
    <source>
        <dbReference type="ARBA" id="ARBA00023125"/>
    </source>
</evidence>
<proteinExistence type="inferred from homology"/>
<organism evidence="6 7">
    <name type="scientific">Celerinatantimonas diazotrophica</name>
    <dbReference type="NCBI Taxonomy" id="412034"/>
    <lineage>
        <taxon>Bacteria</taxon>
        <taxon>Pseudomonadati</taxon>
        <taxon>Pseudomonadota</taxon>
        <taxon>Gammaproteobacteria</taxon>
        <taxon>Celerinatantimonadaceae</taxon>
        <taxon>Celerinatantimonas</taxon>
    </lineage>
</organism>
<evidence type="ECO:0000313" key="6">
    <source>
        <dbReference type="EMBL" id="TCK46917.1"/>
    </source>
</evidence>
<evidence type="ECO:0000256" key="4">
    <source>
        <dbReference type="ARBA" id="ARBA00023163"/>
    </source>
</evidence>
<dbReference type="Pfam" id="PF04198">
    <property type="entry name" value="Sugar-bind"/>
    <property type="match status" value="1"/>
</dbReference>
<reference evidence="6 7" key="1">
    <citation type="submission" date="2019-03" db="EMBL/GenBank/DDBJ databases">
        <title>Genomic Encyclopedia of Type Strains, Phase IV (KMG-IV): sequencing the most valuable type-strain genomes for metagenomic binning, comparative biology and taxonomic classification.</title>
        <authorList>
            <person name="Goeker M."/>
        </authorList>
    </citation>
    <scope>NUCLEOTIDE SEQUENCE [LARGE SCALE GENOMIC DNA]</scope>
    <source>
        <strain evidence="6 7">DSM 18577</strain>
    </source>
</reference>
<dbReference type="Gene3D" id="1.10.10.10">
    <property type="entry name" value="Winged helix-like DNA-binding domain superfamily/Winged helix DNA-binding domain"/>
    <property type="match status" value="1"/>
</dbReference>
<dbReference type="InterPro" id="IPR036390">
    <property type="entry name" value="WH_DNA-bd_sf"/>
</dbReference>